<protein>
    <submittedName>
        <fullName evidence="1">Uncharacterized protein</fullName>
    </submittedName>
</protein>
<reference evidence="2" key="1">
    <citation type="journal article" date="2019" name="Int. J. Syst. Evol. Microbiol.">
        <title>The Global Catalogue of Microorganisms (GCM) 10K type strain sequencing project: providing services to taxonomists for standard genome sequencing and annotation.</title>
        <authorList>
            <consortium name="The Broad Institute Genomics Platform"/>
            <consortium name="The Broad Institute Genome Sequencing Center for Infectious Disease"/>
            <person name="Wu L."/>
            <person name="Ma J."/>
        </authorList>
    </citation>
    <scope>NUCLEOTIDE SEQUENCE [LARGE SCALE GENOMIC DNA]</scope>
    <source>
        <strain evidence="2">JCM 17688</strain>
    </source>
</reference>
<comment type="caution">
    <text evidence="1">The sequence shown here is derived from an EMBL/GenBank/DDBJ whole genome shotgun (WGS) entry which is preliminary data.</text>
</comment>
<evidence type="ECO:0000313" key="1">
    <source>
        <dbReference type="EMBL" id="GAA4398498.1"/>
    </source>
</evidence>
<evidence type="ECO:0000313" key="2">
    <source>
        <dbReference type="Proteomes" id="UP001500635"/>
    </source>
</evidence>
<organism evidence="1 2">
    <name type="scientific">Tsukamurella soli</name>
    <dbReference type="NCBI Taxonomy" id="644556"/>
    <lineage>
        <taxon>Bacteria</taxon>
        <taxon>Bacillati</taxon>
        <taxon>Actinomycetota</taxon>
        <taxon>Actinomycetes</taxon>
        <taxon>Mycobacteriales</taxon>
        <taxon>Tsukamurellaceae</taxon>
        <taxon>Tsukamurella</taxon>
    </lineage>
</organism>
<dbReference type="RefSeq" id="WP_344998302.1">
    <property type="nucleotide sequence ID" value="NZ_BAABFR010000062.1"/>
</dbReference>
<name>A0ABP8JZG0_9ACTN</name>
<dbReference type="EMBL" id="BAABFR010000062">
    <property type="protein sequence ID" value="GAA4398498.1"/>
    <property type="molecule type" value="Genomic_DNA"/>
</dbReference>
<dbReference type="Proteomes" id="UP001500635">
    <property type="component" value="Unassembled WGS sequence"/>
</dbReference>
<gene>
    <name evidence="1" type="ORF">GCM10023147_34780</name>
</gene>
<accession>A0ABP8JZG0</accession>
<proteinExistence type="predicted"/>
<sequence>MNEHVTESAGVTAILDAIATLTGEQTARADRTDDAGPQVRTTAVALFTALYGTRDLVALKKAIAEAIAPLELGGTSSEHLSVLAEDAALAALLRQQDAGQDVVGALTTPWRRVLG</sequence>
<keyword evidence="2" id="KW-1185">Reference proteome</keyword>